<dbReference type="EMBL" id="CM037021">
    <property type="protein sequence ID" value="KAH7669740.1"/>
    <property type="molecule type" value="Genomic_DNA"/>
</dbReference>
<name>A0ACB7V8C7_DIOAL</name>
<reference evidence="2" key="1">
    <citation type="journal article" date="2022" name="Nat. Commun.">
        <title>Chromosome evolution and the genetic basis of agronomically important traits in greater yam.</title>
        <authorList>
            <person name="Bredeson J.V."/>
            <person name="Lyons J.B."/>
            <person name="Oniyinde I.O."/>
            <person name="Okereke N.R."/>
            <person name="Kolade O."/>
            <person name="Nnabue I."/>
            <person name="Nwadili C.O."/>
            <person name="Hribova E."/>
            <person name="Parker M."/>
            <person name="Nwogha J."/>
            <person name="Shu S."/>
            <person name="Carlson J."/>
            <person name="Kariba R."/>
            <person name="Muthemba S."/>
            <person name="Knop K."/>
            <person name="Barton G.J."/>
            <person name="Sherwood A.V."/>
            <person name="Lopez-Montes A."/>
            <person name="Asiedu R."/>
            <person name="Jamnadass R."/>
            <person name="Muchugi A."/>
            <person name="Goodstein D."/>
            <person name="Egesi C.N."/>
            <person name="Featherston J."/>
            <person name="Asfaw A."/>
            <person name="Simpson G.G."/>
            <person name="Dolezel J."/>
            <person name="Hendre P.S."/>
            <person name="Van Deynze A."/>
            <person name="Kumar P.L."/>
            <person name="Obidiegwu J.E."/>
            <person name="Bhattacharjee R."/>
            <person name="Rokhsar D.S."/>
        </authorList>
    </citation>
    <scope>NUCLEOTIDE SEQUENCE [LARGE SCALE GENOMIC DNA]</scope>
    <source>
        <strain evidence="2">cv. TDa95/00328</strain>
    </source>
</reference>
<accession>A0ACB7V8C7</accession>
<organism evidence="1 2">
    <name type="scientific">Dioscorea alata</name>
    <name type="common">Purple yam</name>
    <dbReference type="NCBI Taxonomy" id="55571"/>
    <lineage>
        <taxon>Eukaryota</taxon>
        <taxon>Viridiplantae</taxon>
        <taxon>Streptophyta</taxon>
        <taxon>Embryophyta</taxon>
        <taxon>Tracheophyta</taxon>
        <taxon>Spermatophyta</taxon>
        <taxon>Magnoliopsida</taxon>
        <taxon>Liliopsida</taxon>
        <taxon>Dioscoreales</taxon>
        <taxon>Dioscoreaceae</taxon>
        <taxon>Dioscorea</taxon>
    </lineage>
</organism>
<evidence type="ECO:0000313" key="1">
    <source>
        <dbReference type="EMBL" id="KAH7669740.1"/>
    </source>
</evidence>
<keyword evidence="2" id="KW-1185">Reference proteome</keyword>
<evidence type="ECO:0000313" key="2">
    <source>
        <dbReference type="Proteomes" id="UP000827976"/>
    </source>
</evidence>
<proteinExistence type="predicted"/>
<dbReference type="Proteomes" id="UP000827976">
    <property type="component" value="Chromosome 11"/>
</dbReference>
<protein>
    <submittedName>
        <fullName evidence="1">Glutathione S-transferase protein</fullName>
    </submittedName>
</protein>
<comment type="caution">
    <text evidence="1">The sequence shown here is derived from an EMBL/GenBank/DDBJ whole genome shotgun (WGS) entry which is preliminary data.</text>
</comment>
<sequence>MACITIFNPSPTAVPLHHSRGNPKMSLPSTDPLTTAGRFLWGRSLPPQPLITAVRTTWSTVWHLMMRQLAPSSSTGSYSRPAGSFPSIDLALYPPTASLHLYAALSCPWAHRTLIVRAIKSLEPFLPVSIAAPGPDGPWEFPSSSVHAGDLVPGPDRANGRRTLRDVYGMRRGGYDGRSTVPMLWDVDKRDVACNESYEIIKFLNSWQRNADNNDIDLYPSQLQKEIEEWNRIIYPSVNNGVYRCGFAQSQEAYDEAVNALFDTLDTLESHLGTNRYLCGDVLTLADVCLFTTLIRFDLVYYVLFKCTKKKLVEYPNLHSYTRDIYQIPKVAETCNFEAIMDGYFRTLFPLNPGGIRPALPSACKPDVLSKPHGRDSVCSNANNSKLLGHILHQCYNSSRPDEEYVNNEHEEEQCEHTCLMT</sequence>
<gene>
    <name evidence="1" type="ORF">IHE45_11G097800</name>
</gene>